<evidence type="ECO:0000313" key="5">
    <source>
        <dbReference type="EMBL" id="KAK2143909.1"/>
    </source>
</evidence>
<dbReference type="AlphaFoldDB" id="A0AAD9IZS1"/>
<evidence type="ECO:0000259" key="3">
    <source>
        <dbReference type="Pfam" id="PF14908"/>
    </source>
</evidence>
<protein>
    <recommendedName>
        <fullName evidence="7">Coiled-coil domain-containing protein 81</fullName>
    </recommendedName>
</protein>
<feature type="region of interest" description="Disordered" evidence="2">
    <location>
        <begin position="190"/>
        <end position="231"/>
    </location>
</feature>
<dbReference type="InterPro" id="IPR028034">
    <property type="entry name" value="HU-CCDC81"/>
</dbReference>
<dbReference type="Proteomes" id="UP001208570">
    <property type="component" value="Unassembled WGS sequence"/>
</dbReference>
<keyword evidence="1" id="KW-0175">Coiled coil</keyword>
<name>A0AAD9IZS1_9ANNE</name>
<dbReference type="EMBL" id="JAODUP010000800">
    <property type="protein sequence ID" value="KAK2143909.1"/>
    <property type="molecule type" value="Genomic_DNA"/>
</dbReference>
<proteinExistence type="predicted"/>
<reference evidence="5" key="1">
    <citation type="journal article" date="2023" name="Mol. Biol. Evol.">
        <title>Third-Generation Sequencing Reveals the Adaptive Role of the Epigenome in Three Deep-Sea Polychaetes.</title>
        <authorList>
            <person name="Perez M."/>
            <person name="Aroh O."/>
            <person name="Sun Y."/>
            <person name="Lan Y."/>
            <person name="Juniper S.K."/>
            <person name="Young C.R."/>
            <person name="Angers B."/>
            <person name="Qian P.Y."/>
        </authorList>
    </citation>
    <scope>NUCLEOTIDE SEQUENCE</scope>
    <source>
        <strain evidence="5">P08H-3</strain>
    </source>
</reference>
<organism evidence="5 6">
    <name type="scientific">Paralvinella palmiformis</name>
    <dbReference type="NCBI Taxonomy" id="53620"/>
    <lineage>
        <taxon>Eukaryota</taxon>
        <taxon>Metazoa</taxon>
        <taxon>Spiralia</taxon>
        <taxon>Lophotrochozoa</taxon>
        <taxon>Annelida</taxon>
        <taxon>Polychaeta</taxon>
        <taxon>Sedentaria</taxon>
        <taxon>Canalipalpata</taxon>
        <taxon>Terebellida</taxon>
        <taxon>Terebelliformia</taxon>
        <taxon>Alvinellidae</taxon>
        <taxon>Paralvinella</taxon>
    </lineage>
</organism>
<evidence type="ECO:0000256" key="2">
    <source>
        <dbReference type="SAM" id="MobiDB-lite"/>
    </source>
</evidence>
<evidence type="ECO:0008006" key="7">
    <source>
        <dbReference type="Google" id="ProtNLM"/>
    </source>
</evidence>
<dbReference type="PANTHER" id="PTHR14362:SF2">
    <property type="entry name" value="COILED-COIL DOMAIN-CONTAINING PROTEIN 81"/>
    <property type="match status" value="1"/>
</dbReference>
<comment type="caution">
    <text evidence="5">The sequence shown here is derived from an EMBL/GenBank/DDBJ whole genome shotgun (WGS) entry which is preliminary data.</text>
</comment>
<gene>
    <name evidence="5" type="ORF">LSH36_800g00041</name>
</gene>
<dbReference type="PANTHER" id="PTHR14362">
    <property type="entry name" value="COILED-COIL DOMAIN-CONTAINING PROTEIN 81"/>
    <property type="match status" value="1"/>
</dbReference>
<feature type="compositionally biased region" description="Polar residues" evidence="2">
    <location>
        <begin position="370"/>
        <end position="379"/>
    </location>
</feature>
<dbReference type="InterPro" id="IPR026295">
    <property type="entry name" value="CCD81"/>
</dbReference>
<feature type="region of interest" description="Disordered" evidence="2">
    <location>
        <begin position="258"/>
        <end position="308"/>
    </location>
</feature>
<dbReference type="Pfam" id="PF14908">
    <property type="entry name" value="HU-CCDC81_euk_1"/>
    <property type="match status" value="1"/>
</dbReference>
<dbReference type="InterPro" id="IPR040673">
    <property type="entry name" value="CCDC81_HU_dom_2"/>
</dbReference>
<feature type="compositionally biased region" description="Polar residues" evidence="2">
    <location>
        <begin position="196"/>
        <end position="224"/>
    </location>
</feature>
<feature type="compositionally biased region" description="Pro residues" evidence="2">
    <location>
        <begin position="384"/>
        <end position="397"/>
    </location>
</feature>
<keyword evidence="6" id="KW-1185">Reference proteome</keyword>
<feature type="domain" description="CCDC81 HU" evidence="3">
    <location>
        <begin position="7"/>
        <end position="93"/>
    </location>
</feature>
<evidence type="ECO:0000256" key="1">
    <source>
        <dbReference type="SAM" id="Coils"/>
    </source>
</evidence>
<accession>A0AAD9IZS1</accession>
<dbReference type="Pfam" id="PF18289">
    <property type="entry name" value="HU-CCDC81_euk_2"/>
    <property type="match status" value="1"/>
</dbReference>
<dbReference type="GO" id="GO:0005815">
    <property type="term" value="C:microtubule organizing center"/>
    <property type="evidence" value="ECO:0007669"/>
    <property type="project" value="TreeGrafter"/>
</dbReference>
<feature type="coiled-coil region" evidence="1">
    <location>
        <begin position="626"/>
        <end position="661"/>
    </location>
</feature>
<sequence length="744" mass="84723">MTDAIQGLVSAAKNTKFTTLSSDLSDEDIISVWENVSAFVEKQMSQQKGVGIPGLGTFTFSQKKIDIGNNKYLLIQRPVFLLAEKFAQTHGLHHTKYHVSGQIPVVQLNFSALSFDSPFDRDTVEACVKEVLGALQRSVSSKRNVEFSFSGIGRLQIRDSRVKMKFYKDFINNMDGSGKLVEALQDRPGTMDSVMTDRSPSVRPNTSNTLILPRISNNLGNSQHPDGEQVRHEMEPIPEEGGDVAEMLKSVDGLLEQTKQPDTEEDKYQKDDAVDVHISYDDKDDVEDKRDSRPTGSPTGRVGTRMAVPLPKATGISFHDDLLHPALYSPKGGAPNKVALNTPSPVQFKRNLSPLNSLHTPRLHHVSPSGDGQSYSADSTFRHPPLPSPKVPSPPAQERPNTANSCGHSNAGQELCYLCHQRARRNIPISFAEERKRREQEEETLFQKYQQMKDMEAIIGEQEHQVAKRHNNQKTAAFNLGVAEAVRMKKTAKEKDFHTSYVFQKRPLTPPKFLKQDIYLNDLKEQVQIRDRVEKRRKADEEFLGRLEQVQLAEDLVAQREQYIKDKQDQQEQYKRALSAQLRFKPQPIPARVPDSSETVFGTNDVDNEKMMEKRKHAYSLYKDQIAAVEQRKREAILQKLQEQREEEEMLKRARQDLIADRAEKYEKLFNTRKHLESDWFAALDAKKQREQEEREHALSAGMLVHEQCDKYKRCAGCKRGIGNCGESNIWRETRYISGSRLMV</sequence>
<feature type="coiled-coil region" evidence="1">
    <location>
        <begin position="553"/>
        <end position="580"/>
    </location>
</feature>
<feature type="compositionally biased region" description="Basic and acidic residues" evidence="2">
    <location>
        <begin position="259"/>
        <end position="293"/>
    </location>
</feature>
<feature type="domain" description="CCDC81 HU" evidence="4">
    <location>
        <begin position="104"/>
        <end position="178"/>
    </location>
</feature>
<evidence type="ECO:0000313" key="6">
    <source>
        <dbReference type="Proteomes" id="UP001208570"/>
    </source>
</evidence>
<feature type="region of interest" description="Disordered" evidence="2">
    <location>
        <begin position="350"/>
        <end position="406"/>
    </location>
</feature>
<evidence type="ECO:0000259" key="4">
    <source>
        <dbReference type="Pfam" id="PF18289"/>
    </source>
</evidence>